<evidence type="ECO:0000313" key="1">
    <source>
        <dbReference type="EMBL" id="XFD40148.1"/>
    </source>
</evidence>
<name>A0ACD5DFG2_9LACO</name>
<gene>
    <name evidence="1" type="ORF">O0236_002205</name>
</gene>
<proteinExistence type="predicted"/>
<keyword evidence="2" id="KW-1185">Reference proteome</keyword>
<sequence>MEKLIWNIIDIRDEEGGTLAELYGSPLASKSPKPMNSRLEEAHKELDKLVDYAYKSSGFKDDNERLSLLLDMYRKKVEEVKR</sequence>
<accession>A0ACD5DFG2</accession>
<dbReference type="Proteomes" id="UP001149860">
    <property type="component" value="Chromosome"/>
</dbReference>
<protein>
    <submittedName>
        <fullName evidence="1">Type IIL restriction-modification enzyme MmeI</fullName>
    </submittedName>
</protein>
<reference evidence="1" key="1">
    <citation type="submission" date="2024-08" db="EMBL/GenBank/DDBJ databases">
        <title>Lentilactobacillus sp. nov., isolated from tree bark.</title>
        <authorList>
            <person name="Phuengjayaem S."/>
            <person name="Tanasupawat S."/>
        </authorList>
    </citation>
    <scope>NUCLEOTIDE SEQUENCE</scope>
    <source>
        <strain evidence="1">SPB1-3</strain>
    </source>
</reference>
<evidence type="ECO:0000313" key="2">
    <source>
        <dbReference type="Proteomes" id="UP001149860"/>
    </source>
</evidence>
<dbReference type="EMBL" id="CP168151">
    <property type="protein sequence ID" value="XFD40148.1"/>
    <property type="molecule type" value="Genomic_DNA"/>
</dbReference>
<organism evidence="1 2">
    <name type="scientific">Lentilactobacillus terminaliae</name>
    <dbReference type="NCBI Taxonomy" id="3003483"/>
    <lineage>
        <taxon>Bacteria</taxon>
        <taxon>Bacillati</taxon>
        <taxon>Bacillota</taxon>
        <taxon>Bacilli</taxon>
        <taxon>Lactobacillales</taxon>
        <taxon>Lactobacillaceae</taxon>
        <taxon>Lentilactobacillus</taxon>
    </lineage>
</organism>